<keyword evidence="5 6" id="KW-0067">ATP-binding</keyword>
<dbReference type="InterPro" id="IPR008271">
    <property type="entry name" value="Ser/Thr_kinase_AS"/>
</dbReference>
<keyword evidence="7" id="KW-0812">Transmembrane</keyword>
<dbReference type="FunFam" id="3.30.200.20:FF:000420">
    <property type="entry name" value="Putative receptor-like protein kinase"/>
    <property type="match status" value="1"/>
</dbReference>
<dbReference type="PANTHER" id="PTHR47989">
    <property type="entry name" value="OS01G0750732 PROTEIN"/>
    <property type="match status" value="1"/>
</dbReference>
<protein>
    <recommendedName>
        <fullName evidence="9">Protein kinase domain-containing protein</fullName>
    </recommendedName>
</protein>
<feature type="signal peptide" evidence="8">
    <location>
        <begin position="1"/>
        <end position="17"/>
    </location>
</feature>
<dbReference type="PROSITE" id="PS00108">
    <property type="entry name" value="PROTEIN_KINASE_ST"/>
    <property type="match status" value="1"/>
</dbReference>
<evidence type="ECO:0000256" key="5">
    <source>
        <dbReference type="ARBA" id="ARBA00022840"/>
    </source>
</evidence>
<dbReference type="AlphaFoldDB" id="A0A6V7Q6C0"/>
<feature type="transmembrane region" description="Helical" evidence="7">
    <location>
        <begin position="270"/>
        <end position="293"/>
    </location>
</feature>
<feature type="binding site" evidence="6">
    <location>
        <position position="371"/>
    </location>
    <ligand>
        <name>ATP</name>
        <dbReference type="ChEBI" id="CHEBI:30616"/>
    </ligand>
</feature>
<dbReference type="InterPro" id="IPR017441">
    <property type="entry name" value="Protein_kinase_ATP_BS"/>
</dbReference>
<feature type="chain" id="PRO_5028353700" description="Protein kinase domain-containing protein" evidence="8">
    <location>
        <begin position="18"/>
        <end position="602"/>
    </location>
</feature>
<evidence type="ECO:0000256" key="8">
    <source>
        <dbReference type="SAM" id="SignalP"/>
    </source>
</evidence>
<reference evidence="10" key="1">
    <citation type="submission" date="2020-07" db="EMBL/GenBank/DDBJ databases">
        <authorList>
            <person name="Lin J."/>
        </authorList>
    </citation>
    <scope>NUCLEOTIDE SEQUENCE</scope>
</reference>
<sequence length="602" mass="66992">MPPLLLVLLFSLSFLHSHPFSRSPEKAVVYAPIIRFELQILLESWTNCPLDFSWSNFSLVASTCSDQNERGKCCRYINAYVAISIARYANSTGKLGVPPAFSELCLNSISETFQFYGVSPNATAFCGLGAKIRVSYQCNGRGTVLEMMQSPYFSDVISSCNMSLSSDISCKACLNSGILYLRRLIGDDNLSLSICRDAVFVTLANQGENLSIDDMATCFFGVQGLNTLTESPSKPISPASSPNLISDDSPTKNITGVLAKRHYHAYRLTMIPGIGIGIILVTVVLLLILVVLIRKKSRELKRVDSPNETSWNEIFQTQVRRCQEGSSAMFRRYSYKETKKATDNFSTEIGKGGFGTVYKAQFSDGSIAAVKRMNKVSKQGEEEFCREMELLARLHHRHLVSLKGFCVESNERFLVYEYMENGSLKDYLHSPGRSPLRWETRLQIAIDVANALEYLHFYCDPPLCHRDIKSSNILLDENFVAKVADFGLHTHRGLVQLALNRNHPVVHAKRRTIAAIHQAGSGMLSEAVDQAHNGLEDEIAENCYVGGRSSRERFSSRNELMILHSGDVRCLQSSSSTSRSYCSRSVLLESGSPQSPHGLFSL</sequence>
<evidence type="ECO:0000256" key="7">
    <source>
        <dbReference type="SAM" id="Phobius"/>
    </source>
</evidence>
<dbReference type="SMART" id="SM00220">
    <property type="entry name" value="S_TKc"/>
    <property type="match status" value="1"/>
</dbReference>
<dbReference type="InterPro" id="IPR000719">
    <property type="entry name" value="Prot_kinase_dom"/>
</dbReference>
<dbReference type="PROSITE" id="PS50011">
    <property type="entry name" value="PROTEIN_KINASE_DOM"/>
    <property type="match status" value="1"/>
</dbReference>
<dbReference type="SUPFAM" id="SSF56112">
    <property type="entry name" value="Protein kinase-like (PK-like)"/>
    <property type="match status" value="1"/>
</dbReference>
<dbReference type="Pfam" id="PF19160">
    <property type="entry name" value="SPARK"/>
    <property type="match status" value="1"/>
</dbReference>
<name>A0A6V7Q6C0_ANACO</name>
<dbReference type="GO" id="GO:0004674">
    <property type="term" value="F:protein serine/threonine kinase activity"/>
    <property type="evidence" value="ECO:0007669"/>
    <property type="project" value="UniProtKB-KW"/>
</dbReference>
<organism evidence="10">
    <name type="scientific">Ananas comosus var. bracteatus</name>
    <name type="common">red pineapple</name>
    <dbReference type="NCBI Taxonomy" id="296719"/>
    <lineage>
        <taxon>Eukaryota</taxon>
        <taxon>Viridiplantae</taxon>
        <taxon>Streptophyta</taxon>
        <taxon>Embryophyta</taxon>
        <taxon>Tracheophyta</taxon>
        <taxon>Spermatophyta</taxon>
        <taxon>Magnoliopsida</taxon>
        <taxon>Liliopsida</taxon>
        <taxon>Poales</taxon>
        <taxon>Bromeliaceae</taxon>
        <taxon>Bromelioideae</taxon>
        <taxon>Ananas</taxon>
    </lineage>
</organism>
<evidence type="ECO:0000256" key="6">
    <source>
        <dbReference type="PROSITE-ProRule" id="PRU10141"/>
    </source>
</evidence>
<evidence type="ECO:0000256" key="1">
    <source>
        <dbReference type="ARBA" id="ARBA00022527"/>
    </source>
</evidence>
<evidence type="ECO:0000256" key="3">
    <source>
        <dbReference type="ARBA" id="ARBA00022741"/>
    </source>
</evidence>
<evidence type="ECO:0000256" key="2">
    <source>
        <dbReference type="ARBA" id="ARBA00022679"/>
    </source>
</evidence>
<dbReference type="InterPro" id="IPR001245">
    <property type="entry name" value="Ser-Thr/Tyr_kinase_cat_dom"/>
</dbReference>
<dbReference type="Gene3D" id="1.10.510.10">
    <property type="entry name" value="Transferase(Phosphotransferase) domain 1"/>
    <property type="match status" value="1"/>
</dbReference>
<dbReference type="PANTHER" id="PTHR47989:SF36">
    <property type="entry name" value="PROTEIN KINASE DOMAIN-CONTAINING PROTEIN"/>
    <property type="match status" value="1"/>
</dbReference>
<keyword evidence="1" id="KW-0723">Serine/threonine-protein kinase</keyword>
<keyword evidence="7" id="KW-0472">Membrane</keyword>
<dbReference type="GO" id="GO:0005524">
    <property type="term" value="F:ATP binding"/>
    <property type="evidence" value="ECO:0007669"/>
    <property type="project" value="UniProtKB-UniRule"/>
</dbReference>
<keyword evidence="8" id="KW-0732">Signal</keyword>
<evidence type="ECO:0000256" key="4">
    <source>
        <dbReference type="ARBA" id="ARBA00022777"/>
    </source>
</evidence>
<keyword evidence="3 6" id="KW-0547">Nucleotide-binding</keyword>
<keyword evidence="2" id="KW-0808">Transferase</keyword>
<evidence type="ECO:0000259" key="9">
    <source>
        <dbReference type="PROSITE" id="PS50011"/>
    </source>
</evidence>
<dbReference type="InterPro" id="IPR011009">
    <property type="entry name" value="Kinase-like_dom_sf"/>
</dbReference>
<keyword evidence="4" id="KW-0418">Kinase</keyword>
<feature type="domain" description="Protein kinase" evidence="9">
    <location>
        <begin position="343"/>
        <end position="602"/>
    </location>
</feature>
<dbReference type="EMBL" id="LR862133">
    <property type="protein sequence ID" value="CAD1838739.1"/>
    <property type="molecule type" value="Genomic_DNA"/>
</dbReference>
<accession>A0A6V7Q6C0</accession>
<keyword evidence="7" id="KW-1133">Transmembrane helix</keyword>
<dbReference type="PROSITE" id="PS00107">
    <property type="entry name" value="PROTEIN_KINASE_ATP"/>
    <property type="match status" value="1"/>
</dbReference>
<proteinExistence type="predicted"/>
<dbReference type="Gene3D" id="3.30.200.20">
    <property type="entry name" value="Phosphorylase Kinase, domain 1"/>
    <property type="match status" value="1"/>
</dbReference>
<gene>
    <name evidence="10" type="ORF">CB5_LOCUS21950</name>
</gene>
<dbReference type="InterPro" id="IPR043891">
    <property type="entry name" value="SPARK"/>
</dbReference>
<evidence type="ECO:0000313" key="10">
    <source>
        <dbReference type="EMBL" id="CAD1838739.1"/>
    </source>
</evidence>
<dbReference type="Pfam" id="PF07714">
    <property type="entry name" value="PK_Tyr_Ser-Thr"/>
    <property type="match status" value="1"/>
</dbReference>